<dbReference type="PROSITE" id="PS50157">
    <property type="entry name" value="ZINC_FINGER_C2H2_2"/>
    <property type="match status" value="5"/>
</dbReference>
<keyword evidence="8" id="KW-0238">DNA-binding</keyword>
<feature type="domain" description="C2H2-type" evidence="13">
    <location>
        <begin position="223"/>
        <end position="250"/>
    </location>
</feature>
<feature type="binding site" evidence="12">
    <location>
        <position position="73"/>
    </location>
    <ligand>
        <name>Zn(2+)</name>
        <dbReference type="ChEBI" id="CHEBI:29105"/>
    </ligand>
</feature>
<dbReference type="InterPro" id="IPR036236">
    <property type="entry name" value="Znf_C2H2_sf"/>
</dbReference>
<keyword evidence="3 12" id="KW-0479">Metal-binding</keyword>
<dbReference type="Gene3D" id="3.40.1800.20">
    <property type="match status" value="1"/>
</dbReference>
<feature type="domain" description="C2H2-type" evidence="13">
    <location>
        <begin position="279"/>
        <end position="306"/>
    </location>
</feature>
<accession>A0A8D8F851</accession>
<keyword evidence="9" id="KW-0804">Transcription</keyword>
<dbReference type="PANTHER" id="PTHR23235:SF120">
    <property type="entry name" value="KRUPPEL-LIKE FACTOR 15"/>
    <property type="match status" value="1"/>
</dbReference>
<dbReference type="GO" id="GO:0000978">
    <property type="term" value="F:RNA polymerase II cis-regulatory region sequence-specific DNA binding"/>
    <property type="evidence" value="ECO:0007669"/>
    <property type="project" value="TreeGrafter"/>
</dbReference>
<dbReference type="EMBL" id="HBUE01041482">
    <property type="protein sequence ID" value="CAG6460888.1"/>
    <property type="molecule type" value="Transcribed_RNA"/>
</dbReference>
<dbReference type="InterPro" id="IPR013087">
    <property type="entry name" value="Znf_C2H2_type"/>
</dbReference>
<proteinExistence type="inferred from homology"/>
<reference evidence="15" key="1">
    <citation type="submission" date="2021-05" db="EMBL/GenBank/DDBJ databases">
        <authorList>
            <person name="Alioto T."/>
            <person name="Alioto T."/>
            <person name="Gomez Garrido J."/>
        </authorList>
    </citation>
    <scope>NUCLEOTIDE SEQUENCE</scope>
</reference>
<dbReference type="Pfam" id="PF07776">
    <property type="entry name" value="zf-AD"/>
    <property type="match status" value="1"/>
</dbReference>
<feature type="domain" description="C2H2-type" evidence="13">
    <location>
        <begin position="335"/>
        <end position="361"/>
    </location>
</feature>
<evidence type="ECO:0000256" key="5">
    <source>
        <dbReference type="ARBA" id="ARBA00022771"/>
    </source>
</evidence>
<dbReference type="SMART" id="SM00868">
    <property type="entry name" value="zf-AD"/>
    <property type="match status" value="1"/>
</dbReference>
<feature type="binding site" evidence="12">
    <location>
        <position position="23"/>
    </location>
    <ligand>
        <name>Zn(2+)</name>
        <dbReference type="ChEBI" id="CHEBI:29105"/>
    </ligand>
</feature>
<keyword evidence="6 12" id="KW-0862">Zinc</keyword>
<dbReference type="Pfam" id="PF00096">
    <property type="entry name" value="zf-C2H2"/>
    <property type="match status" value="4"/>
</dbReference>
<dbReference type="GO" id="GO:0005634">
    <property type="term" value="C:nucleus"/>
    <property type="evidence" value="ECO:0007669"/>
    <property type="project" value="UniProtKB-SubCell"/>
</dbReference>
<evidence type="ECO:0000256" key="6">
    <source>
        <dbReference type="ARBA" id="ARBA00022833"/>
    </source>
</evidence>
<evidence type="ECO:0000313" key="15">
    <source>
        <dbReference type="EMBL" id="CAG6460888.1"/>
    </source>
</evidence>
<evidence type="ECO:0000256" key="10">
    <source>
        <dbReference type="ARBA" id="ARBA00023242"/>
    </source>
</evidence>
<feature type="domain" description="C2H2-type" evidence="13">
    <location>
        <begin position="251"/>
        <end position="278"/>
    </location>
</feature>
<evidence type="ECO:0000259" key="14">
    <source>
        <dbReference type="PROSITE" id="PS51915"/>
    </source>
</evidence>
<evidence type="ECO:0000256" key="1">
    <source>
        <dbReference type="ARBA" id="ARBA00004123"/>
    </source>
</evidence>
<dbReference type="PROSITE" id="PS51915">
    <property type="entry name" value="ZAD"/>
    <property type="match status" value="1"/>
</dbReference>
<dbReference type="FunFam" id="3.30.160.60:FF:000110">
    <property type="entry name" value="Zinc finger protein-like"/>
    <property type="match status" value="1"/>
</dbReference>
<evidence type="ECO:0000256" key="4">
    <source>
        <dbReference type="ARBA" id="ARBA00022737"/>
    </source>
</evidence>
<dbReference type="AlphaFoldDB" id="A0A8D8F851"/>
<dbReference type="FunFam" id="3.30.160.60:FF:000224">
    <property type="entry name" value="Zinc finger protein 329"/>
    <property type="match status" value="1"/>
</dbReference>
<evidence type="ECO:0000259" key="13">
    <source>
        <dbReference type="PROSITE" id="PS50157"/>
    </source>
</evidence>
<dbReference type="SUPFAM" id="SSF57667">
    <property type="entry name" value="beta-beta-alpha zinc fingers"/>
    <property type="match status" value="3"/>
</dbReference>
<evidence type="ECO:0000256" key="11">
    <source>
        <dbReference type="PROSITE-ProRule" id="PRU00042"/>
    </source>
</evidence>
<protein>
    <submittedName>
        <fullName evidence="15">Zinc finger protein 778</fullName>
    </submittedName>
</protein>
<evidence type="ECO:0000256" key="2">
    <source>
        <dbReference type="ARBA" id="ARBA00006991"/>
    </source>
</evidence>
<comment type="subcellular location">
    <subcellularLocation>
        <location evidence="1">Nucleus</location>
    </subcellularLocation>
</comment>
<dbReference type="Gene3D" id="3.30.160.60">
    <property type="entry name" value="Classic Zinc Finger"/>
    <property type="match status" value="5"/>
</dbReference>
<dbReference type="SUPFAM" id="SSF57716">
    <property type="entry name" value="Glucocorticoid receptor-like (DNA-binding domain)"/>
    <property type="match status" value="1"/>
</dbReference>
<dbReference type="InterPro" id="IPR012934">
    <property type="entry name" value="Znf_AD"/>
</dbReference>
<dbReference type="SMART" id="SM00355">
    <property type="entry name" value="ZnF_C2H2"/>
    <property type="match status" value="6"/>
</dbReference>
<feature type="domain" description="C2H2-type" evidence="13">
    <location>
        <begin position="307"/>
        <end position="334"/>
    </location>
</feature>
<keyword evidence="4" id="KW-0677">Repeat</keyword>
<organism evidence="15">
    <name type="scientific">Culex pipiens</name>
    <name type="common">House mosquito</name>
    <dbReference type="NCBI Taxonomy" id="7175"/>
    <lineage>
        <taxon>Eukaryota</taxon>
        <taxon>Metazoa</taxon>
        <taxon>Ecdysozoa</taxon>
        <taxon>Arthropoda</taxon>
        <taxon>Hexapoda</taxon>
        <taxon>Insecta</taxon>
        <taxon>Pterygota</taxon>
        <taxon>Neoptera</taxon>
        <taxon>Endopterygota</taxon>
        <taxon>Diptera</taxon>
        <taxon>Nematocera</taxon>
        <taxon>Culicoidea</taxon>
        <taxon>Culicidae</taxon>
        <taxon>Culicinae</taxon>
        <taxon>Culicini</taxon>
        <taxon>Culex</taxon>
        <taxon>Culex</taxon>
    </lineage>
</organism>
<keyword evidence="7" id="KW-0805">Transcription regulation</keyword>
<feature type="binding site" evidence="12">
    <location>
        <position position="26"/>
    </location>
    <ligand>
        <name>Zn(2+)</name>
        <dbReference type="ChEBI" id="CHEBI:29105"/>
    </ligand>
</feature>
<evidence type="ECO:0000256" key="8">
    <source>
        <dbReference type="ARBA" id="ARBA00023125"/>
    </source>
</evidence>
<comment type="similarity">
    <text evidence="2">Belongs to the krueppel C2H2-type zinc-finger protein family.</text>
</comment>
<name>A0A8D8F851_CULPI</name>
<feature type="binding site" evidence="12">
    <location>
        <position position="70"/>
    </location>
    <ligand>
        <name>Zn(2+)</name>
        <dbReference type="ChEBI" id="CHEBI:29105"/>
    </ligand>
</feature>
<evidence type="ECO:0000256" key="9">
    <source>
        <dbReference type="ARBA" id="ARBA00023163"/>
    </source>
</evidence>
<feature type="domain" description="ZAD" evidence="14">
    <location>
        <begin position="21"/>
        <end position="97"/>
    </location>
</feature>
<dbReference type="FunFam" id="3.30.160.60:FF:000373">
    <property type="entry name" value="Putative transcriptional repressor ctcf"/>
    <property type="match status" value="1"/>
</dbReference>
<evidence type="ECO:0000256" key="3">
    <source>
        <dbReference type="ARBA" id="ARBA00022723"/>
    </source>
</evidence>
<dbReference type="PROSITE" id="PS00028">
    <property type="entry name" value="ZINC_FINGER_C2H2_1"/>
    <property type="match status" value="4"/>
</dbReference>
<evidence type="ECO:0000256" key="7">
    <source>
        <dbReference type="ARBA" id="ARBA00023015"/>
    </source>
</evidence>
<dbReference type="PANTHER" id="PTHR23235">
    <property type="entry name" value="KRUEPPEL-LIKE TRANSCRIPTION FACTOR"/>
    <property type="match status" value="1"/>
</dbReference>
<dbReference type="GO" id="GO:0008270">
    <property type="term" value="F:zinc ion binding"/>
    <property type="evidence" value="ECO:0007669"/>
    <property type="project" value="UniProtKB-UniRule"/>
</dbReference>
<dbReference type="GO" id="GO:0000981">
    <property type="term" value="F:DNA-binding transcription factor activity, RNA polymerase II-specific"/>
    <property type="evidence" value="ECO:0007669"/>
    <property type="project" value="TreeGrafter"/>
</dbReference>
<evidence type="ECO:0000256" key="12">
    <source>
        <dbReference type="PROSITE-ProRule" id="PRU01263"/>
    </source>
</evidence>
<dbReference type="FunFam" id="3.30.160.60:FF:001289">
    <property type="entry name" value="Zinc finger protein 574"/>
    <property type="match status" value="1"/>
</dbReference>
<keyword evidence="10" id="KW-0539">Nucleus</keyword>
<sequence length="361" mass="42056">MSSINDDHEDVCPKEDRSVELTCRLCLKECHNLQYRAIFEFDGDRTISDWIEELTTLKIFQIPDTPSSLCRECESTLEAIETFRNECHSNDKLFSKIYLQEEALEELELELPKVEASKNTSTEVEEVDEYAVVVRSGEDPENKHETVELKLESIEVTKVKEDEVEELICEKESPRVVKNKRKSKADDQIAVTNENNKNHCTICNKFVARLNQHIRIHDDNPEYRCEYCNKGFHQHSNLKKHVRTHTKEKPYICNTCEKGFTNSTELKVHSRVHTQSKPFQCTQCSKAFVTSGHLVRHIRSHTGEKPHACDICAVRFSTTSHLIRHKRLHSQEYPFSCERCPERFTRKDYLKLHKCKSASAE</sequence>
<keyword evidence="5 11" id="KW-0863">Zinc-finger</keyword>